<evidence type="ECO:0000256" key="7">
    <source>
        <dbReference type="ARBA" id="ARBA00022840"/>
    </source>
</evidence>
<dbReference type="OrthoDB" id="4195281at2"/>
<proteinExistence type="predicted"/>
<dbReference type="AlphaFoldDB" id="A0A1H6UTJ6"/>
<dbReference type="SMART" id="SM00387">
    <property type="entry name" value="HATPase_c"/>
    <property type="match status" value="1"/>
</dbReference>
<dbReference type="SUPFAM" id="SSF55874">
    <property type="entry name" value="ATPase domain of HSP90 chaperone/DNA topoisomerase II/histidine kinase"/>
    <property type="match status" value="1"/>
</dbReference>
<dbReference type="InterPro" id="IPR050482">
    <property type="entry name" value="Sensor_HK_TwoCompSys"/>
</dbReference>
<evidence type="ECO:0000256" key="4">
    <source>
        <dbReference type="ARBA" id="ARBA00022679"/>
    </source>
</evidence>
<dbReference type="CDD" id="cd16917">
    <property type="entry name" value="HATPase_UhpB-NarQ-NarX-like"/>
    <property type="match status" value="1"/>
</dbReference>
<evidence type="ECO:0000256" key="8">
    <source>
        <dbReference type="ARBA" id="ARBA00023012"/>
    </source>
</evidence>
<sequence>MTVFVPAPQAVEQPGRFSWLVDLLVAGAVGAAMTVFTLVASEPTSRSAGLAAYALGVALGAMLVFRRRWPMGVLVGSLLAVLAYNLTDFPSVSPVWPLLVPLYTIARAGRLLAASLVGGAMLLISVGWFAWSRPQPLELLDGALRESVLLALALALATATRHREMWGRELRARLRMEQDQRDRELSRRLVEERLRIAHELHDVTAHTLAVVGIQAGLARELMHDDPAAAQEALETAERVNTEAIGELQAAVRVLRGGDVSPPPELAPTPGLTQLPALIATAGENGLDTTLVQSGHRRDVAPAVGLTVYRVVQESLTNVLKHADATQATVTVDYADHGIRVRVGDNGRGTAPTVTEGHGLTGMRERVTSIGGSITVGPDEDGGFMVDARLPWTYALGSQLDGLVVGGRSAG</sequence>
<dbReference type="Pfam" id="PF02518">
    <property type="entry name" value="HATPase_c"/>
    <property type="match status" value="1"/>
</dbReference>
<evidence type="ECO:0000256" key="1">
    <source>
        <dbReference type="ARBA" id="ARBA00000085"/>
    </source>
</evidence>
<keyword evidence="9" id="KW-0812">Transmembrane</keyword>
<evidence type="ECO:0000256" key="5">
    <source>
        <dbReference type="ARBA" id="ARBA00022741"/>
    </source>
</evidence>
<feature type="transmembrane region" description="Helical" evidence="9">
    <location>
        <begin position="111"/>
        <end position="131"/>
    </location>
</feature>
<protein>
    <recommendedName>
        <fullName evidence="2">histidine kinase</fullName>
        <ecNumber evidence="2">2.7.13.3</ecNumber>
    </recommendedName>
</protein>
<dbReference type="Proteomes" id="UP000198707">
    <property type="component" value="Unassembled WGS sequence"/>
</dbReference>
<dbReference type="Pfam" id="PF07730">
    <property type="entry name" value="HisKA_3"/>
    <property type="match status" value="1"/>
</dbReference>
<keyword evidence="6 11" id="KW-0418">Kinase</keyword>
<evidence type="ECO:0000256" key="6">
    <source>
        <dbReference type="ARBA" id="ARBA00022777"/>
    </source>
</evidence>
<dbReference type="InterPro" id="IPR003594">
    <property type="entry name" value="HATPase_dom"/>
</dbReference>
<organism evidence="11 12">
    <name type="scientific">Micromonospora phaseoli</name>
    <dbReference type="NCBI Taxonomy" id="1144548"/>
    <lineage>
        <taxon>Bacteria</taxon>
        <taxon>Bacillati</taxon>
        <taxon>Actinomycetota</taxon>
        <taxon>Actinomycetes</taxon>
        <taxon>Micromonosporales</taxon>
        <taxon>Micromonosporaceae</taxon>
        <taxon>Micromonospora</taxon>
    </lineage>
</organism>
<keyword evidence="9" id="KW-0472">Membrane</keyword>
<dbReference type="GO" id="GO:0046983">
    <property type="term" value="F:protein dimerization activity"/>
    <property type="evidence" value="ECO:0007669"/>
    <property type="project" value="InterPro"/>
</dbReference>
<dbReference type="RefSeq" id="WP_092376576.1">
    <property type="nucleotide sequence ID" value="NZ_BOPI01000017.1"/>
</dbReference>
<keyword evidence="8" id="KW-0902">Two-component regulatory system</keyword>
<dbReference type="Gene3D" id="1.20.5.1930">
    <property type="match status" value="1"/>
</dbReference>
<dbReference type="EC" id="2.7.13.3" evidence="2"/>
<keyword evidence="5" id="KW-0547">Nucleotide-binding</keyword>
<dbReference type="GO" id="GO:0016020">
    <property type="term" value="C:membrane"/>
    <property type="evidence" value="ECO:0007669"/>
    <property type="project" value="InterPro"/>
</dbReference>
<evidence type="ECO:0000313" key="11">
    <source>
        <dbReference type="EMBL" id="SEI95679.1"/>
    </source>
</evidence>
<keyword evidence="3" id="KW-0597">Phosphoprotein</keyword>
<reference evidence="12" key="1">
    <citation type="submission" date="2016-10" db="EMBL/GenBank/DDBJ databases">
        <authorList>
            <person name="Varghese N."/>
            <person name="Submissions S."/>
        </authorList>
    </citation>
    <scope>NUCLEOTIDE SEQUENCE [LARGE SCALE GENOMIC DNA]</scope>
    <source>
        <strain evidence="12">CGMCC 4.7038</strain>
    </source>
</reference>
<dbReference type="InterPro" id="IPR036890">
    <property type="entry name" value="HATPase_C_sf"/>
</dbReference>
<feature type="transmembrane region" description="Helical" evidence="9">
    <location>
        <begin position="47"/>
        <end position="65"/>
    </location>
</feature>
<evidence type="ECO:0000256" key="9">
    <source>
        <dbReference type="SAM" id="Phobius"/>
    </source>
</evidence>
<name>A0A1H6UTJ6_9ACTN</name>
<dbReference type="InterPro" id="IPR011712">
    <property type="entry name" value="Sig_transdc_His_kin_sub3_dim/P"/>
</dbReference>
<keyword evidence="7" id="KW-0067">ATP-binding</keyword>
<dbReference type="Gene3D" id="3.30.565.10">
    <property type="entry name" value="Histidine kinase-like ATPase, C-terminal domain"/>
    <property type="match status" value="1"/>
</dbReference>
<dbReference type="EMBL" id="FNYV01000002">
    <property type="protein sequence ID" value="SEI95679.1"/>
    <property type="molecule type" value="Genomic_DNA"/>
</dbReference>
<dbReference type="GO" id="GO:0005524">
    <property type="term" value="F:ATP binding"/>
    <property type="evidence" value="ECO:0007669"/>
    <property type="project" value="UniProtKB-KW"/>
</dbReference>
<dbReference type="GO" id="GO:0000155">
    <property type="term" value="F:phosphorelay sensor kinase activity"/>
    <property type="evidence" value="ECO:0007669"/>
    <property type="project" value="InterPro"/>
</dbReference>
<keyword evidence="12" id="KW-1185">Reference proteome</keyword>
<dbReference type="PANTHER" id="PTHR24421:SF10">
    <property type="entry name" value="NITRATE_NITRITE SENSOR PROTEIN NARQ"/>
    <property type="match status" value="1"/>
</dbReference>
<keyword evidence="4" id="KW-0808">Transferase</keyword>
<gene>
    <name evidence="11" type="ORF">SAMN05443287_102389</name>
</gene>
<dbReference type="STRING" id="1144548.SAMN05443287_102389"/>
<comment type="catalytic activity">
    <reaction evidence="1">
        <text>ATP + protein L-histidine = ADP + protein N-phospho-L-histidine.</text>
        <dbReference type="EC" id="2.7.13.3"/>
    </reaction>
</comment>
<feature type="domain" description="Histidine kinase/HSP90-like ATPase" evidence="10">
    <location>
        <begin position="302"/>
        <end position="393"/>
    </location>
</feature>
<evidence type="ECO:0000259" key="10">
    <source>
        <dbReference type="SMART" id="SM00387"/>
    </source>
</evidence>
<evidence type="ECO:0000256" key="2">
    <source>
        <dbReference type="ARBA" id="ARBA00012438"/>
    </source>
</evidence>
<feature type="transmembrane region" description="Helical" evidence="9">
    <location>
        <begin position="71"/>
        <end position="99"/>
    </location>
</feature>
<dbReference type="PANTHER" id="PTHR24421">
    <property type="entry name" value="NITRATE/NITRITE SENSOR PROTEIN NARX-RELATED"/>
    <property type="match status" value="1"/>
</dbReference>
<feature type="transmembrane region" description="Helical" evidence="9">
    <location>
        <begin position="20"/>
        <end position="40"/>
    </location>
</feature>
<accession>A0A1H6UTJ6</accession>
<keyword evidence="9" id="KW-1133">Transmembrane helix</keyword>
<evidence type="ECO:0000313" key="12">
    <source>
        <dbReference type="Proteomes" id="UP000198707"/>
    </source>
</evidence>
<evidence type="ECO:0000256" key="3">
    <source>
        <dbReference type="ARBA" id="ARBA00022553"/>
    </source>
</evidence>